<dbReference type="InterPro" id="IPR003959">
    <property type="entry name" value="ATPase_AAA_core"/>
</dbReference>
<dbReference type="AlphaFoldDB" id="A0A1F4UJ35"/>
<dbReference type="SUPFAM" id="SSF52540">
    <property type="entry name" value="P-loop containing nucleoside triphosphate hydrolases"/>
    <property type="match status" value="1"/>
</dbReference>
<reference evidence="5 6" key="1">
    <citation type="journal article" date="2016" name="Nat. Commun.">
        <title>Thousands of microbial genomes shed light on interconnected biogeochemical processes in an aquifer system.</title>
        <authorList>
            <person name="Anantharaman K."/>
            <person name="Brown C.T."/>
            <person name="Hug L.A."/>
            <person name="Sharon I."/>
            <person name="Castelle C.J."/>
            <person name="Probst A.J."/>
            <person name="Thomas B.C."/>
            <person name="Singh A."/>
            <person name="Wilkins M.J."/>
            <person name="Karaoz U."/>
            <person name="Brodie E.L."/>
            <person name="Williams K.H."/>
            <person name="Hubbard S.S."/>
            <person name="Banfield J.F."/>
        </authorList>
    </citation>
    <scope>NUCLEOTIDE SEQUENCE [LARGE SCALE GENOMIC DNA]</scope>
</reference>
<protein>
    <recommendedName>
        <fullName evidence="4">AAA+ ATPase domain-containing protein</fullName>
    </recommendedName>
</protein>
<dbReference type="GO" id="GO:0034605">
    <property type="term" value="P:cellular response to heat"/>
    <property type="evidence" value="ECO:0007669"/>
    <property type="project" value="TreeGrafter"/>
</dbReference>
<dbReference type="Pfam" id="PF07724">
    <property type="entry name" value="AAA_2"/>
    <property type="match status" value="1"/>
</dbReference>
<feature type="compositionally biased region" description="Pro residues" evidence="3">
    <location>
        <begin position="418"/>
        <end position="428"/>
    </location>
</feature>
<evidence type="ECO:0000256" key="1">
    <source>
        <dbReference type="ARBA" id="ARBA00022741"/>
    </source>
</evidence>
<dbReference type="GO" id="GO:0016887">
    <property type="term" value="F:ATP hydrolysis activity"/>
    <property type="evidence" value="ECO:0007669"/>
    <property type="project" value="InterPro"/>
</dbReference>
<evidence type="ECO:0000256" key="3">
    <source>
        <dbReference type="SAM" id="MobiDB-lite"/>
    </source>
</evidence>
<keyword evidence="1" id="KW-0547">Nucleotide-binding</keyword>
<dbReference type="InterPro" id="IPR003593">
    <property type="entry name" value="AAA+_ATPase"/>
</dbReference>
<feature type="domain" description="AAA+ ATPase" evidence="4">
    <location>
        <begin position="53"/>
        <end position="247"/>
    </location>
</feature>
<dbReference type="Gene3D" id="3.40.50.300">
    <property type="entry name" value="P-loop containing nucleotide triphosphate hydrolases"/>
    <property type="match status" value="1"/>
</dbReference>
<keyword evidence="2" id="KW-0067">ATP-binding</keyword>
<dbReference type="STRING" id="1802613.A2V54_02130"/>
<sequence>MAKKLVPPANGPSPTRMLEQLLKERLIGQDRAINEIVRSFEIYYAGIKNPEHPIATLAFFGPTGTGKTLAAKVLASCFKKHWVWRCSRYQECQIEYTEADRRAGIQVPTFCPRHKGNLRIKKMEVPNLWRINCGTMSGSQGHAVANLLGSPTGYVGHDSTPPRLVGGKAPRVVLFDEAEKALLTESWNGGGSDFANVLLEILDEGKIVNNLGEVVDFTNSIIILTGNLGAKEILKEFSNKLGFSTPDQPPRKDFSKMTDEEIARINQNIYTTVKEKAERELAPEFLNRLDRLIVFHFLTRRDYAQILDIEIAKVVKIVERAVKAGRVPPFVFTFSTKAIDFLVNESMSDRLSGGRSLVRKLAKLTVAELAKLINARIIKEGDHLEARIAKGTDDDGKPEEKIIFYRLPPSEDKLLLKPPEPAPPPKADPPQAEKGPEGGDA</sequence>
<dbReference type="PANTHER" id="PTHR11638:SF18">
    <property type="entry name" value="HEAT SHOCK PROTEIN 104"/>
    <property type="match status" value="1"/>
</dbReference>
<dbReference type="InterPro" id="IPR027417">
    <property type="entry name" value="P-loop_NTPase"/>
</dbReference>
<dbReference type="GO" id="GO:0005737">
    <property type="term" value="C:cytoplasm"/>
    <property type="evidence" value="ECO:0007669"/>
    <property type="project" value="TreeGrafter"/>
</dbReference>
<dbReference type="InterPro" id="IPR050130">
    <property type="entry name" value="ClpA_ClpB"/>
</dbReference>
<dbReference type="GO" id="GO:0005524">
    <property type="term" value="F:ATP binding"/>
    <property type="evidence" value="ECO:0007669"/>
    <property type="project" value="UniProtKB-KW"/>
</dbReference>
<dbReference type="Proteomes" id="UP000176583">
    <property type="component" value="Unassembled WGS sequence"/>
</dbReference>
<name>A0A1F4UJ35_UNCKA</name>
<comment type="caution">
    <text evidence="5">The sequence shown here is derived from an EMBL/GenBank/DDBJ whole genome shotgun (WGS) entry which is preliminary data.</text>
</comment>
<proteinExistence type="predicted"/>
<evidence type="ECO:0000313" key="5">
    <source>
        <dbReference type="EMBL" id="OGC44936.1"/>
    </source>
</evidence>
<gene>
    <name evidence="5" type="ORF">A2V54_02130</name>
</gene>
<dbReference type="EMBL" id="MEUW01000003">
    <property type="protein sequence ID" value="OGC44936.1"/>
    <property type="molecule type" value="Genomic_DNA"/>
</dbReference>
<organism evidence="5 6">
    <name type="scientific">candidate division WWE3 bacterium RBG_19FT_COMBO_53_11</name>
    <dbReference type="NCBI Taxonomy" id="1802613"/>
    <lineage>
        <taxon>Bacteria</taxon>
        <taxon>Katanobacteria</taxon>
    </lineage>
</organism>
<evidence type="ECO:0000256" key="2">
    <source>
        <dbReference type="ARBA" id="ARBA00022840"/>
    </source>
</evidence>
<dbReference type="SMART" id="SM00382">
    <property type="entry name" value="AAA"/>
    <property type="match status" value="1"/>
</dbReference>
<accession>A0A1F4UJ35</accession>
<dbReference type="PANTHER" id="PTHR11638">
    <property type="entry name" value="ATP-DEPENDENT CLP PROTEASE"/>
    <property type="match status" value="1"/>
</dbReference>
<dbReference type="Gene3D" id="1.10.8.60">
    <property type="match status" value="1"/>
</dbReference>
<evidence type="ECO:0000313" key="6">
    <source>
        <dbReference type="Proteomes" id="UP000176583"/>
    </source>
</evidence>
<evidence type="ECO:0000259" key="4">
    <source>
        <dbReference type="SMART" id="SM00382"/>
    </source>
</evidence>
<feature type="region of interest" description="Disordered" evidence="3">
    <location>
        <begin position="407"/>
        <end position="441"/>
    </location>
</feature>